<evidence type="ECO:0000313" key="2">
    <source>
        <dbReference type="EMBL" id="JAA66315.1"/>
    </source>
</evidence>
<proteinExistence type="evidence at transcript level"/>
<name>A0A0K8R581_IXORI</name>
<accession>A0A0K8R581</accession>
<feature type="signal peptide" evidence="1">
    <location>
        <begin position="1"/>
        <end position="24"/>
    </location>
</feature>
<organism evidence="2">
    <name type="scientific">Ixodes ricinus</name>
    <name type="common">Common tick</name>
    <name type="synonym">Acarus ricinus</name>
    <dbReference type="NCBI Taxonomy" id="34613"/>
    <lineage>
        <taxon>Eukaryota</taxon>
        <taxon>Metazoa</taxon>
        <taxon>Ecdysozoa</taxon>
        <taxon>Arthropoda</taxon>
        <taxon>Chelicerata</taxon>
        <taxon>Arachnida</taxon>
        <taxon>Acari</taxon>
        <taxon>Parasitiformes</taxon>
        <taxon>Ixodida</taxon>
        <taxon>Ixodoidea</taxon>
        <taxon>Ixodidae</taxon>
        <taxon>Ixodinae</taxon>
        <taxon>Ixodes</taxon>
    </lineage>
</organism>
<feature type="chain" id="PRO_5005515731" evidence="1">
    <location>
        <begin position="25"/>
        <end position="92"/>
    </location>
</feature>
<protein>
    <submittedName>
        <fullName evidence="2">Putative basic tail protein</fullName>
    </submittedName>
</protein>
<keyword evidence="1" id="KW-0732">Signal</keyword>
<dbReference type="EMBL" id="GADI01007493">
    <property type="protein sequence ID" value="JAA66315.1"/>
    <property type="molecule type" value="mRNA"/>
</dbReference>
<reference evidence="2" key="1">
    <citation type="submission" date="2012-12" db="EMBL/GenBank/DDBJ databases">
        <title>Identification and characterization of a phenylalanine ammonia-lyase gene family in Isatis indigotica Fort.</title>
        <authorList>
            <person name="Liu Q."/>
            <person name="Chen J."/>
            <person name="Zhou X."/>
            <person name="Di P."/>
            <person name="Xiao Y."/>
            <person name="Xuan H."/>
            <person name="Zhang L."/>
            <person name="Chen W."/>
        </authorList>
    </citation>
    <scope>NUCLEOTIDE SEQUENCE</scope>
    <source>
        <tissue evidence="2">Salivary gland</tissue>
    </source>
</reference>
<evidence type="ECO:0000256" key="1">
    <source>
        <dbReference type="SAM" id="SignalP"/>
    </source>
</evidence>
<dbReference type="AlphaFoldDB" id="A0A0K8R581"/>
<sequence length="92" mass="9583">MEVKTFAFFQIAVLIALGLHSASAGSKQPGPAQSSSNSGEAVFCPTNCTEGPNKAWSGCSANCLCVHVGNSTEGRCIELIGDFDYGTQEAEH</sequence>